<dbReference type="GO" id="GO:0005886">
    <property type="term" value="C:plasma membrane"/>
    <property type="evidence" value="ECO:0007669"/>
    <property type="project" value="UniProtKB-SubCell"/>
</dbReference>
<dbReference type="Gene3D" id="1.10.287.950">
    <property type="entry name" value="Methyl-accepting chemotaxis protein"/>
    <property type="match status" value="1"/>
</dbReference>
<evidence type="ECO:0000256" key="4">
    <source>
        <dbReference type="ARBA" id="ARBA00022989"/>
    </source>
</evidence>
<reference evidence="11" key="1">
    <citation type="submission" date="2015-10" db="EMBL/GenBank/DDBJ databases">
        <authorList>
            <person name="Gilbert D.G."/>
        </authorList>
    </citation>
    <scope>NUCLEOTIDE SEQUENCE</scope>
</reference>
<dbReference type="GO" id="GO:0004888">
    <property type="term" value="F:transmembrane signaling receptor activity"/>
    <property type="evidence" value="ECO:0007669"/>
    <property type="project" value="InterPro"/>
</dbReference>
<dbReference type="AlphaFoldDB" id="A0A160THX9"/>
<comment type="subcellular location">
    <subcellularLocation>
        <location evidence="1">Cell membrane</location>
        <topology evidence="1">Multi-pass membrane protein</topology>
    </subcellularLocation>
</comment>
<evidence type="ECO:0000256" key="8">
    <source>
        <dbReference type="SAM" id="Phobius"/>
    </source>
</evidence>
<dbReference type="FunFam" id="1.10.287.950:FF:000001">
    <property type="entry name" value="Methyl-accepting chemotaxis sensory transducer"/>
    <property type="match status" value="1"/>
</dbReference>
<accession>A0A160THX9</accession>
<dbReference type="PRINTS" id="PR00260">
    <property type="entry name" value="CHEMTRNSDUCR"/>
</dbReference>
<evidence type="ECO:0000313" key="11">
    <source>
        <dbReference type="EMBL" id="CUS42709.1"/>
    </source>
</evidence>
<sequence length="547" mass="60347">MDKAKITISQRLLLTFSAVFLVVAAYLFFEVLQYRDDMLREKKIELGQLIDAQSSQIQAVIRSAQGMSNREAKTQAANLVRQVRYDQKQYFFIIDEDLNMVVHPYQPVLEGQSMLEAKDSKKRELFQRMKTEAFKDRVGYLEYEWPKPGSDIPVLKLTAVTKVSGTDWIVGTGVYIDELDAAVNQRFIRAGILLTAWGFVMWLLGHYFVTSIQRPLARIAQNLTGMTQGDLSTECPTSSTAEMAILAEGINSMRKRTQSLIAAVQDNSRNLTRSTGKLKTSMLIVSDGSERQHKELDRIAESMTMMVDTIFLMAGHARDAADDMQSASHHACEGETIMDQARNRVFSLLDQLETSAAAITELNSSAAQIASVAEVIASISEQTNLLALNAAIEAARAGESGRGFAVVADEVRTLAQRTGVATDEIKQVIEVITSGSKAAVDAMEQSAEETKACAEDVDHAQQQLALISTAMTKVKDLNLQLAAGITQQEQVAREMNNNLGEVTRAADEHQVTARHLDKACNALTELSDSLEQQLTQFRTDTDIRAAI</sequence>
<dbReference type="EMBL" id="CZQC01000069">
    <property type="protein sequence ID" value="CUS42709.1"/>
    <property type="molecule type" value="Genomic_DNA"/>
</dbReference>
<evidence type="ECO:0000259" key="10">
    <source>
        <dbReference type="PROSITE" id="PS50885"/>
    </source>
</evidence>
<dbReference type="SMART" id="SM00304">
    <property type="entry name" value="HAMP"/>
    <property type="match status" value="1"/>
</dbReference>
<dbReference type="PANTHER" id="PTHR32089">
    <property type="entry name" value="METHYL-ACCEPTING CHEMOTAXIS PROTEIN MCPB"/>
    <property type="match status" value="1"/>
</dbReference>
<dbReference type="Pfam" id="PF17200">
    <property type="entry name" value="sCache_2"/>
    <property type="match status" value="1"/>
</dbReference>
<dbReference type="SUPFAM" id="SSF58104">
    <property type="entry name" value="Methyl-accepting chemotaxis protein (MCP) signaling domain"/>
    <property type="match status" value="1"/>
</dbReference>
<gene>
    <name evidence="11" type="ORF">MGWOODY_Tha2682</name>
</gene>
<evidence type="ECO:0000256" key="1">
    <source>
        <dbReference type="ARBA" id="ARBA00004651"/>
    </source>
</evidence>
<keyword evidence="4 8" id="KW-1133">Transmembrane helix</keyword>
<dbReference type="InterPro" id="IPR004090">
    <property type="entry name" value="Chemotax_Me-accpt_rcpt"/>
</dbReference>
<dbReference type="PROSITE" id="PS50885">
    <property type="entry name" value="HAMP"/>
    <property type="match status" value="1"/>
</dbReference>
<keyword evidence="6" id="KW-0807">Transducer</keyword>
<dbReference type="CDD" id="cd12912">
    <property type="entry name" value="PDC2_MCP_like"/>
    <property type="match status" value="1"/>
</dbReference>
<dbReference type="SMART" id="SM00283">
    <property type="entry name" value="MA"/>
    <property type="match status" value="1"/>
</dbReference>
<name>A0A160THX9_9ZZZZ</name>
<evidence type="ECO:0000256" key="2">
    <source>
        <dbReference type="ARBA" id="ARBA00022475"/>
    </source>
</evidence>
<evidence type="ECO:0000256" key="3">
    <source>
        <dbReference type="ARBA" id="ARBA00022692"/>
    </source>
</evidence>
<keyword evidence="3 8" id="KW-0812">Transmembrane</keyword>
<evidence type="ECO:0000256" key="7">
    <source>
        <dbReference type="ARBA" id="ARBA00029447"/>
    </source>
</evidence>
<feature type="domain" description="Methyl-accepting transducer" evidence="9">
    <location>
        <begin position="267"/>
        <end position="503"/>
    </location>
</feature>
<dbReference type="PANTHER" id="PTHR32089:SF119">
    <property type="entry name" value="METHYL-ACCEPTING CHEMOTAXIS PROTEIN CTPL"/>
    <property type="match status" value="1"/>
</dbReference>
<dbReference type="Gene3D" id="3.30.450.20">
    <property type="entry name" value="PAS domain"/>
    <property type="match status" value="1"/>
</dbReference>
<evidence type="ECO:0000259" key="9">
    <source>
        <dbReference type="PROSITE" id="PS50111"/>
    </source>
</evidence>
<dbReference type="InterPro" id="IPR003660">
    <property type="entry name" value="HAMP_dom"/>
</dbReference>
<dbReference type="GO" id="GO:0007165">
    <property type="term" value="P:signal transduction"/>
    <property type="evidence" value="ECO:0007669"/>
    <property type="project" value="UniProtKB-KW"/>
</dbReference>
<evidence type="ECO:0000256" key="6">
    <source>
        <dbReference type="ARBA" id="ARBA00023224"/>
    </source>
</evidence>
<dbReference type="Pfam" id="PF00015">
    <property type="entry name" value="MCPsignal"/>
    <property type="match status" value="1"/>
</dbReference>
<keyword evidence="2" id="KW-1003">Cell membrane</keyword>
<dbReference type="CDD" id="cd06225">
    <property type="entry name" value="HAMP"/>
    <property type="match status" value="1"/>
</dbReference>
<comment type="similarity">
    <text evidence="7">Belongs to the methyl-accepting chemotaxis (MCP) protein family.</text>
</comment>
<dbReference type="InterPro" id="IPR033480">
    <property type="entry name" value="sCache_2"/>
</dbReference>
<dbReference type="SMART" id="SM01049">
    <property type="entry name" value="Cache_2"/>
    <property type="match status" value="1"/>
</dbReference>
<organism evidence="11">
    <name type="scientific">hydrothermal vent metagenome</name>
    <dbReference type="NCBI Taxonomy" id="652676"/>
    <lineage>
        <taxon>unclassified sequences</taxon>
        <taxon>metagenomes</taxon>
        <taxon>ecological metagenomes</taxon>
    </lineage>
</organism>
<keyword evidence="5 8" id="KW-0472">Membrane</keyword>
<dbReference type="Pfam" id="PF00672">
    <property type="entry name" value="HAMP"/>
    <property type="match status" value="1"/>
</dbReference>
<dbReference type="InterPro" id="IPR004089">
    <property type="entry name" value="MCPsignal_dom"/>
</dbReference>
<feature type="domain" description="HAMP" evidence="10">
    <location>
        <begin position="210"/>
        <end position="262"/>
    </location>
</feature>
<dbReference type="GO" id="GO:0006935">
    <property type="term" value="P:chemotaxis"/>
    <property type="evidence" value="ECO:0007669"/>
    <property type="project" value="InterPro"/>
</dbReference>
<protein>
    <submittedName>
        <fullName evidence="11">Methyl-accepting chemotaxis protein</fullName>
    </submittedName>
</protein>
<evidence type="ECO:0000256" key="5">
    <source>
        <dbReference type="ARBA" id="ARBA00023136"/>
    </source>
</evidence>
<dbReference type="CDD" id="cd11386">
    <property type="entry name" value="MCP_signal"/>
    <property type="match status" value="1"/>
</dbReference>
<dbReference type="PROSITE" id="PS50111">
    <property type="entry name" value="CHEMOTAXIS_TRANSDUC_2"/>
    <property type="match status" value="1"/>
</dbReference>
<proteinExistence type="inferred from homology"/>
<feature type="transmembrane region" description="Helical" evidence="8">
    <location>
        <begin position="12"/>
        <end position="29"/>
    </location>
</feature>